<proteinExistence type="predicted"/>
<dbReference type="EMBL" id="JAUHJQ010000004">
    <property type="protein sequence ID" value="MDN4173752.1"/>
    <property type="molecule type" value="Genomic_DNA"/>
</dbReference>
<name>A0ABT8FGE7_9ACTN</name>
<accession>A0ABT8FGE7</accession>
<dbReference type="SUPFAM" id="SSF82171">
    <property type="entry name" value="DPP6 N-terminal domain-like"/>
    <property type="match status" value="1"/>
</dbReference>
<evidence type="ECO:0000256" key="1">
    <source>
        <dbReference type="SAM" id="MobiDB-lite"/>
    </source>
</evidence>
<keyword evidence="2" id="KW-0472">Membrane</keyword>
<gene>
    <name evidence="3" type="ORF">QWY28_12395</name>
</gene>
<feature type="transmembrane region" description="Helical" evidence="2">
    <location>
        <begin position="45"/>
        <end position="66"/>
    </location>
</feature>
<dbReference type="RefSeq" id="WP_300952869.1">
    <property type="nucleotide sequence ID" value="NZ_JAUHJQ010000004.1"/>
</dbReference>
<evidence type="ECO:0000313" key="3">
    <source>
        <dbReference type="EMBL" id="MDN4173752.1"/>
    </source>
</evidence>
<sequence>MSETIEDRLERGLRERADALTDAPLTLGDVKEAARTIRRRRRATTAAVAAAVAAVLVPLGVALAGGDDAVVEPAPRPDGVHGTGFVTGGTVHLLDGTRVPLEGVDDLRAWAPLAEGYVAAGSREGTDVVSLHGGDGSLETTWPVQRQESFVVDADGRYAAWLVPGGEVVLLDGSTGEVDRLAQVEAGAPRLRGFVGDCAAACDVVVTDQDVPVGEAATYLASSDGGYAPWDVDVPLVVGVSADDSLVAGITGVAPDDLGVCSGVWQVDRAAPLWEGCVENVYRFSPDERYVATSFGEGAGTRELRLRDALTGAIVHEMPIADALDRMVWTDEDHVLAAVLREGRWSVVRIGVDGQEEVVGEPLAPLPGDVPEVSSPYLLPTGP</sequence>
<keyword evidence="2" id="KW-0812">Transmembrane</keyword>
<comment type="caution">
    <text evidence="3">The sequence shown here is derived from an EMBL/GenBank/DDBJ whole genome shotgun (WGS) entry which is preliminary data.</text>
</comment>
<protein>
    <recommendedName>
        <fullName evidence="5">WD40 repeat domain-containing protein</fullName>
    </recommendedName>
</protein>
<dbReference type="Proteomes" id="UP001168620">
    <property type="component" value="Unassembled WGS sequence"/>
</dbReference>
<reference evidence="3" key="1">
    <citation type="submission" date="2023-06" db="EMBL/GenBank/DDBJ databases">
        <title>Draft genome sequence of Nocardioides sp. SOB77.</title>
        <authorList>
            <person name="Zhang G."/>
        </authorList>
    </citation>
    <scope>NUCLEOTIDE SEQUENCE</scope>
    <source>
        <strain evidence="3">SOB77</strain>
    </source>
</reference>
<evidence type="ECO:0000313" key="4">
    <source>
        <dbReference type="Proteomes" id="UP001168620"/>
    </source>
</evidence>
<evidence type="ECO:0000256" key="2">
    <source>
        <dbReference type="SAM" id="Phobius"/>
    </source>
</evidence>
<feature type="region of interest" description="Disordered" evidence="1">
    <location>
        <begin position="361"/>
        <end position="383"/>
    </location>
</feature>
<organism evidence="3 4">
    <name type="scientific">Nocardioides oceani</name>
    <dbReference type="NCBI Taxonomy" id="3058369"/>
    <lineage>
        <taxon>Bacteria</taxon>
        <taxon>Bacillati</taxon>
        <taxon>Actinomycetota</taxon>
        <taxon>Actinomycetes</taxon>
        <taxon>Propionibacteriales</taxon>
        <taxon>Nocardioidaceae</taxon>
        <taxon>Nocardioides</taxon>
    </lineage>
</organism>
<keyword evidence="2" id="KW-1133">Transmembrane helix</keyword>
<keyword evidence="4" id="KW-1185">Reference proteome</keyword>
<evidence type="ECO:0008006" key="5">
    <source>
        <dbReference type="Google" id="ProtNLM"/>
    </source>
</evidence>